<dbReference type="RefSeq" id="WP_085083526.1">
    <property type="nucleotide sequence ID" value="NZ_FXAK01000002.1"/>
</dbReference>
<protein>
    <submittedName>
        <fullName evidence="2">Uncharacterized protein</fullName>
    </submittedName>
</protein>
<dbReference type="InterPro" id="IPR036388">
    <property type="entry name" value="WH-like_DNA-bd_sf"/>
</dbReference>
<reference evidence="2 3" key="1">
    <citation type="submission" date="2017-04" db="EMBL/GenBank/DDBJ databases">
        <authorList>
            <person name="Afonso C.L."/>
            <person name="Miller P.J."/>
            <person name="Scott M.A."/>
            <person name="Spackman E."/>
            <person name="Goraichik I."/>
            <person name="Dimitrov K.M."/>
            <person name="Suarez D.L."/>
            <person name="Swayne D.E."/>
        </authorList>
    </citation>
    <scope>NUCLEOTIDE SEQUENCE [LARGE SCALE GENOMIC DNA]</scope>
    <source>
        <strain evidence="2 3">A2P</strain>
    </source>
</reference>
<dbReference type="OrthoDB" id="7305595at2"/>
<sequence>MTEPNTGSQTSHGAAGLPGTPPNHSDYRPSNLTTLRTEATMLHHHDVISRAVSTDREITLEALRVFTYLSRRLHFDRSVPVLQSELADALGMQRPNVNRAIKLLETKQILLRESKLGRAITFRLNPGLEGGRA</sequence>
<evidence type="ECO:0000256" key="1">
    <source>
        <dbReference type="SAM" id="MobiDB-lite"/>
    </source>
</evidence>
<feature type="compositionally biased region" description="Polar residues" evidence="1">
    <location>
        <begin position="1"/>
        <end position="12"/>
    </location>
</feature>
<dbReference type="Proteomes" id="UP000192936">
    <property type="component" value="Unassembled WGS sequence"/>
</dbReference>
<evidence type="ECO:0000313" key="2">
    <source>
        <dbReference type="EMBL" id="SMF29100.1"/>
    </source>
</evidence>
<dbReference type="STRING" id="286727.SAMN02982917_1335"/>
<dbReference type="Gene3D" id="1.10.10.10">
    <property type="entry name" value="Winged helix-like DNA-binding domain superfamily/Winged helix DNA-binding domain"/>
    <property type="match status" value="1"/>
</dbReference>
<name>A0A1X7E882_9PROT</name>
<gene>
    <name evidence="2" type="ORF">SAMN02982917_1335</name>
</gene>
<organism evidence="2 3">
    <name type="scientific">Azospirillum oryzae</name>
    <dbReference type="NCBI Taxonomy" id="286727"/>
    <lineage>
        <taxon>Bacteria</taxon>
        <taxon>Pseudomonadati</taxon>
        <taxon>Pseudomonadota</taxon>
        <taxon>Alphaproteobacteria</taxon>
        <taxon>Rhodospirillales</taxon>
        <taxon>Azospirillaceae</taxon>
        <taxon>Azospirillum</taxon>
    </lineage>
</organism>
<dbReference type="SUPFAM" id="SSF46785">
    <property type="entry name" value="Winged helix' DNA-binding domain"/>
    <property type="match status" value="1"/>
</dbReference>
<accession>A0A1X7E882</accession>
<proteinExistence type="predicted"/>
<dbReference type="EMBL" id="FXAK01000002">
    <property type="protein sequence ID" value="SMF29100.1"/>
    <property type="molecule type" value="Genomic_DNA"/>
</dbReference>
<evidence type="ECO:0000313" key="3">
    <source>
        <dbReference type="Proteomes" id="UP000192936"/>
    </source>
</evidence>
<feature type="region of interest" description="Disordered" evidence="1">
    <location>
        <begin position="1"/>
        <end position="30"/>
    </location>
</feature>
<dbReference type="AlphaFoldDB" id="A0A1X7E882"/>
<dbReference type="InterPro" id="IPR036390">
    <property type="entry name" value="WH_DNA-bd_sf"/>
</dbReference>